<protein>
    <submittedName>
        <fullName evidence="1">Uncharacterized protein</fullName>
    </submittedName>
</protein>
<name>A0A6S6U2D8_9BACT</name>
<feature type="non-terminal residue" evidence="1">
    <location>
        <position position="1"/>
    </location>
</feature>
<gene>
    <name evidence="1" type="ORF">HELGO_WM25179</name>
</gene>
<organism evidence="1">
    <name type="scientific">uncultured Sulfurovum sp</name>
    <dbReference type="NCBI Taxonomy" id="269237"/>
    <lineage>
        <taxon>Bacteria</taxon>
        <taxon>Pseudomonadati</taxon>
        <taxon>Campylobacterota</taxon>
        <taxon>Epsilonproteobacteria</taxon>
        <taxon>Campylobacterales</taxon>
        <taxon>Sulfurovaceae</taxon>
        <taxon>Sulfurovum</taxon>
        <taxon>environmental samples</taxon>
    </lineage>
</organism>
<accession>A0A6S6U2D8</accession>
<dbReference type="AlphaFoldDB" id="A0A6S6U2D8"/>
<proteinExistence type="predicted"/>
<sequence>VLEYPMTSSTHSGHWSINGELTEYTFNQNSMTNPIFIISNGKFICKTAGTCDALLD</sequence>
<evidence type="ECO:0000313" key="1">
    <source>
        <dbReference type="EMBL" id="CAA6825855.1"/>
    </source>
</evidence>
<dbReference type="EMBL" id="CACVAZ010000200">
    <property type="protein sequence ID" value="CAA6825855.1"/>
    <property type="molecule type" value="Genomic_DNA"/>
</dbReference>
<reference evidence="1" key="1">
    <citation type="submission" date="2020-01" db="EMBL/GenBank/DDBJ databases">
        <authorList>
            <person name="Meier V. D."/>
            <person name="Meier V D."/>
        </authorList>
    </citation>
    <scope>NUCLEOTIDE SEQUENCE</scope>
    <source>
        <strain evidence="1">HLG_WM_MAG_02</strain>
    </source>
</reference>